<name>A0A645HB78_9ZZZZ</name>
<dbReference type="AlphaFoldDB" id="A0A645HB78"/>
<sequence>MIIDRVQLRRGGQPRSVAGKNTVLVGFALGRVSQRAVKRIVNAVDRIRRLRVKPGQIDLLPDAEEIIIVARQRHIAVEKQNAKSKGHRDRFIFRRGFSRRRASRNDGNGKRVLTLDGLPLAGDSERYGSAGN</sequence>
<gene>
    <name evidence="1" type="ORF">SDC9_183120</name>
</gene>
<protein>
    <submittedName>
        <fullName evidence="1">Uncharacterized protein</fullName>
    </submittedName>
</protein>
<organism evidence="1">
    <name type="scientific">bioreactor metagenome</name>
    <dbReference type="NCBI Taxonomy" id="1076179"/>
    <lineage>
        <taxon>unclassified sequences</taxon>
        <taxon>metagenomes</taxon>
        <taxon>ecological metagenomes</taxon>
    </lineage>
</organism>
<accession>A0A645HB78</accession>
<comment type="caution">
    <text evidence="1">The sequence shown here is derived from an EMBL/GenBank/DDBJ whole genome shotgun (WGS) entry which is preliminary data.</text>
</comment>
<proteinExistence type="predicted"/>
<dbReference type="EMBL" id="VSSQ01089332">
    <property type="protein sequence ID" value="MPN35622.1"/>
    <property type="molecule type" value="Genomic_DNA"/>
</dbReference>
<reference evidence="1" key="1">
    <citation type="submission" date="2019-08" db="EMBL/GenBank/DDBJ databases">
        <authorList>
            <person name="Kucharzyk K."/>
            <person name="Murdoch R.W."/>
            <person name="Higgins S."/>
            <person name="Loffler F."/>
        </authorList>
    </citation>
    <scope>NUCLEOTIDE SEQUENCE</scope>
</reference>
<evidence type="ECO:0000313" key="1">
    <source>
        <dbReference type="EMBL" id="MPN35622.1"/>
    </source>
</evidence>